<keyword evidence="2" id="KW-1185">Reference proteome</keyword>
<protein>
    <submittedName>
        <fullName evidence="1">Uncharacterized protein</fullName>
    </submittedName>
</protein>
<gene>
    <name evidence="1" type="ORF">VNI00_011812</name>
</gene>
<evidence type="ECO:0000313" key="1">
    <source>
        <dbReference type="EMBL" id="KAK7035519.1"/>
    </source>
</evidence>
<dbReference type="EMBL" id="JAYKXP010000052">
    <property type="protein sequence ID" value="KAK7035519.1"/>
    <property type="molecule type" value="Genomic_DNA"/>
</dbReference>
<evidence type="ECO:0000313" key="2">
    <source>
        <dbReference type="Proteomes" id="UP001383192"/>
    </source>
</evidence>
<comment type="caution">
    <text evidence="1">The sequence shown here is derived from an EMBL/GenBank/DDBJ whole genome shotgun (WGS) entry which is preliminary data.</text>
</comment>
<name>A0AAW0CAJ9_9AGAR</name>
<accession>A0AAW0CAJ9</accession>
<sequence>MAYLPCEHALYGQDIQPPDMLHIKTFGKARIAHELGSHAFVIPFILGRDGSDCRPGPDVSILELLRVDYNSENIPESAESHSMRCAWFLVALFSKIRDEISTWEHHQNYLELSRTWKQYFWVHKTRILEDVRARTIDLISIDPWPTDGLRSQCKKQARLAAESLVALISRLAGGEPSTLQTIRLIISFDHAEVLAEAEYSMIILSHLFTHLPIMFLHITTRPMHGTISFTRTALPTVNYPFAALHEDSMFVPLPLDLPSGCLRRSIQEFLSGRRLWKAIFCTPTKYHDNVPIAESAPLYLQDWATTIDDRQKDVNNLSRLLGLTLVRPTPDYAVADELAMVEDSFPHIVSLTQEAPDSEETNSRTSRSRRTLLLQECVAHGMVLESAPEIALRLLLLNTQDHTSARLLADSSNCTSIPVRVLEFLTILFGERSLSTISSELVTELPTIGHVFPNAWIHFNHFIDSAPLKSKGNTIGAVVESALVQRAAVIDDHRIFIPVFSASSPERAISSSVLTTSAIIVSLGNDDRLTDDLYLESLPELFPHILVNITLTNEADAAVRLGTRRTGASGAFSYEIVARGSCSGIFHALGMEGETVAPIYQRLFGTT</sequence>
<proteinExistence type="predicted"/>
<dbReference type="AlphaFoldDB" id="A0AAW0CAJ9"/>
<dbReference type="Proteomes" id="UP001383192">
    <property type="component" value="Unassembled WGS sequence"/>
</dbReference>
<organism evidence="1 2">
    <name type="scientific">Paramarasmius palmivorus</name>
    <dbReference type="NCBI Taxonomy" id="297713"/>
    <lineage>
        <taxon>Eukaryota</taxon>
        <taxon>Fungi</taxon>
        <taxon>Dikarya</taxon>
        <taxon>Basidiomycota</taxon>
        <taxon>Agaricomycotina</taxon>
        <taxon>Agaricomycetes</taxon>
        <taxon>Agaricomycetidae</taxon>
        <taxon>Agaricales</taxon>
        <taxon>Marasmiineae</taxon>
        <taxon>Marasmiaceae</taxon>
        <taxon>Paramarasmius</taxon>
    </lineage>
</organism>
<reference evidence="1 2" key="1">
    <citation type="submission" date="2024-01" db="EMBL/GenBank/DDBJ databases">
        <title>A draft genome for a cacao thread blight-causing isolate of Paramarasmius palmivorus.</title>
        <authorList>
            <person name="Baruah I.K."/>
            <person name="Bukari Y."/>
            <person name="Amoako-Attah I."/>
            <person name="Meinhardt L.W."/>
            <person name="Bailey B.A."/>
            <person name="Cohen S.P."/>
        </authorList>
    </citation>
    <scope>NUCLEOTIDE SEQUENCE [LARGE SCALE GENOMIC DNA]</scope>
    <source>
        <strain evidence="1 2">GH-12</strain>
    </source>
</reference>